<keyword evidence="5" id="KW-0119">Carbohydrate metabolism</keyword>
<evidence type="ECO:0000313" key="7">
    <source>
        <dbReference type="EMBL" id="WOL06237.1"/>
    </source>
</evidence>
<comment type="similarity">
    <text evidence="1">Belongs to the glycosyltransferase GT106 family.</text>
</comment>
<dbReference type="EMBL" id="CP136893">
    <property type="protein sequence ID" value="WOL06237.1"/>
    <property type="molecule type" value="Genomic_DNA"/>
</dbReference>
<dbReference type="PANTHER" id="PTHR36050">
    <property type="entry name" value="O-FUCOSYLTRANSFERASE 30"/>
    <property type="match status" value="1"/>
</dbReference>
<dbReference type="Pfam" id="PF10250">
    <property type="entry name" value="O-FucT"/>
    <property type="match status" value="1"/>
</dbReference>
<evidence type="ECO:0000256" key="1">
    <source>
        <dbReference type="ARBA" id="ARBA00007737"/>
    </source>
</evidence>
<accession>A0AAQ3KD00</accession>
<keyword evidence="8" id="KW-1185">Reference proteome</keyword>
<evidence type="ECO:0000256" key="3">
    <source>
        <dbReference type="ARBA" id="ARBA00022679"/>
    </source>
</evidence>
<dbReference type="AlphaFoldDB" id="A0AAQ3KD00"/>
<name>A0AAQ3KD00_9LILI</name>
<dbReference type="GO" id="GO:0016757">
    <property type="term" value="F:glycosyltransferase activity"/>
    <property type="evidence" value="ECO:0007669"/>
    <property type="project" value="UniProtKB-KW"/>
</dbReference>
<evidence type="ECO:0000256" key="4">
    <source>
        <dbReference type="ARBA" id="ARBA00023253"/>
    </source>
</evidence>
<reference evidence="7 8" key="1">
    <citation type="submission" date="2023-10" db="EMBL/GenBank/DDBJ databases">
        <title>Chromosome-scale genome assembly provides insights into flower coloration mechanisms of Canna indica.</title>
        <authorList>
            <person name="Li C."/>
        </authorList>
    </citation>
    <scope>NUCLEOTIDE SEQUENCE [LARGE SCALE GENOMIC DNA]</scope>
    <source>
        <tissue evidence="7">Flower</tissue>
    </source>
</reference>
<sequence>MSRWRRRSPRNKPLFLLSVTVFLLFAFFLAFRLSSTTDLLRSLISSSSPSSAATRSPQCGLSLRGQRFLWYAPHSGFSNQLSELRNAIIFAAILNRTLIVPPVLDHHAVALGSCPKFRVSSPTELRTAVWDHIMELVRDRRYVSMGDIIDLSLLTSAMVRTIDFRIFASSWCGLNMQQACSGSLCCAISSDRSAMGNFDQCRSLLSGLHGKDNQCVYAVEEDCRTTVWTYFQDNEEILDSFQPNKELMKKKKFLYVRKRKDIGKAFGPGSKAEMSTVLAFGTLFSAPYKGSELYIDIHKVQGDPRIQSLMKAIQFLPFTPEIMAAGKEFVLNSIKKPFLCAQLRLLDGQFKNHWKTTFSALEEKLKDLKPKNIGNDPIHIFLMTDLPNVNWTGTYLAYLAKDKSYQLHTLDERSELVLQAAKRLMASEPGIRSSFLPQNYEGLSKRKDCDQHLLPDILLYIQESVCSCASLGFVGTAGSTIADNIELMRTNNACKL</sequence>
<dbReference type="Proteomes" id="UP001327560">
    <property type="component" value="Chromosome 4"/>
</dbReference>
<evidence type="ECO:0000256" key="2">
    <source>
        <dbReference type="ARBA" id="ARBA00022676"/>
    </source>
</evidence>
<dbReference type="Gene3D" id="3.40.50.11340">
    <property type="match status" value="1"/>
</dbReference>
<dbReference type="GO" id="GO:0006004">
    <property type="term" value="P:fucose metabolic process"/>
    <property type="evidence" value="ECO:0007669"/>
    <property type="project" value="UniProtKB-KW"/>
</dbReference>
<organism evidence="7 8">
    <name type="scientific">Canna indica</name>
    <name type="common">Indian-shot</name>
    <dbReference type="NCBI Taxonomy" id="4628"/>
    <lineage>
        <taxon>Eukaryota</taxon>
        <taxon>Viridiplantae</taxon>
        <taxon>Streptophyta</taxon>
        <taxon>Embryophyta</taxon>
        <taxon>Tracheophyta</taxon>
        <taxon>Spermatophyta</taxon>
        <taxon>Magnoliopsida</taxon>
        <taxon>Liliopsida</taxon>
        <taxon>Zingiberales</taxon>
        <taxon>Cannaceae</taxon>
        <taxon>Canna</taxon>
    </lineage>
</organism>
<evidence type="ECO:0000256" key="6">
    <source>
        <dbReference type="ARBA" id="ARBA00030350"/>
    </source>
</evidence>
<dbReference type="InterPro" id="IPR019378">
    <property type="entry name" value="GDP-Fuc_O-FucTrfase"/>
</dbReference>
<keyword evidence="4" id="KW-0294">Fucose metabolism</keyword>
<gene>
    <name evidence="7" type="ORF">Cni_G14969</name>
</gene>
<proteinExistence type="inferred from homology"/>
<evidence type="ECO:0000313" key="8">
    <source>
        <dbReference type="Proteomes" id="UP001327560"/>
    </source>
</evidence>
<dbReference type="PANTHER" id="PTHR36050:SF1">
    <property type="entry name" value="O-FUCOSYLTRANSFERASE 30"/>
    <property type="match status" value="1"/>
</dbReference>
<evidence type="ECO:0000256" key="5">
    <source>
        <dbReference type="ARBA" id="ARBA00023277"/>
    </source>
</evidence>
<keyword evidence="3" id="KW-0808">Transferase</keyword>
<keyword evidence="2" id="KW-0328">Glycosyltransferase</keyword>
<protein>
    <recommendedName>
        <fullName evidence="6">O-fucosyltransferase family protein</fullName>
    </recommendedName>
</protein>